<evidence type="ECO:0000313" key="3">
    <source>
        <dbReference type="Proteomes" id="UP000600774"/>
    </source>
</evidence>
<evidence type="ECO:0000256" key="1">
    <source>
        <dbReference type="SAM" id="MobiDB-lite"/>
    </source>
</evidence>
<evidence type="ECO:0000313" key="2">
    <source>
        <dbReference type="EMBL" id="HIH94312.1"/>
    </source>
</evidence>
<organism evidence="2 3">
    <name type="scientific">Methanosarcina acetivorans</name>
    <dbReference type="NCBI Taxonomy" id="2214"/>
    <lineage>
        <taxon>Archaea</taxon>
        <taxon>Methanobacteriati</taxon>
        <taxon>Methanobacteriota</taxon>
        <taxon>Stenosarchaea group</taxon>
        <taxon>Methanomicrobia</taxon>
        <taxon>Methanosarcinales</taxon>
        <taxon>Methanosarcinaceae</taxon>
        <taxon>Methanosarcina</taxon>
    </lineage>
</organism>
<dbReference type="AlphaFoldDB" id="A0A832SJS3"/>
<protein>
    <submittedName>
        <fullName evidence="2">Uncharacterized protein</fullName>
    </submittedName>
</protein>
<dbReference type="GeneID" id="43446110"/>
<dbReference type="RefSeq" id="WP_157860246.1">
    <property type="nucleotide sequence ID" value="NZ_DUJU01000115.1"/>
</dbReference>
<gene>
    <name evidence="2" type="ORF">HA338_09790</name>
</gene>
<sequence>MTPGKLFYTERTGKNFEIPKIKKQGKETRQRSKARKQDKEVDFLKQKGMNKNGDNK</sequence>
<name>A0A832SJS3_9EURY</name>
<accession>A0A832SJS3</accession>
<feature type="compositionally biased region" description="Basic and acidic residues" evidence="1">
    <location>
        <begin position="11"/>
        <end position="45"/>
    </location>
</feature>
<dbReference type="EMBL" id="DUJU01000115">
    <property type="protein sequence ID" value="HIH94312.1"/>
    <property type="molecule type" value="Genomic_DNA"/>
</dbReference>
<feature type="region of interest" description="Disordered" evidence="1">
    <location>
        <begin position="1"/>
        <end position="56"/>
    </location>
</feature>
<comment type="caution">
    <text evidence="2">The sequence shown here is derived from an EMBL/GenBank/DDBJ whole genome shotgun (WGS) entry which is preliminary data.</text>
</comment>
<reference evidence="2" key="1">
    <citation type="journal article" date="2020" name="bioRxiv">
        <title>A rank-normalized archaeal taxonomy based on genome phylogeny resolves widespread incomplete and uneven classifications.</title>
        <authorList>
            <person name="Rinke C."/>
            <person name="Chuvochina M."/>
            <person name="Mussig A.J."/>
            <person name="Chaumeil P.-A."/>
            <person name="Waite D.W."/>
            <person name="Whitman W.B."/>
            <person name="Parks D.H."/>
            <person name="Hugenholtz P."/>
        </authorList>
    </citation>
    <scope>NUCLEOTIDE SEQUENCE</scope>
    <source>
        <strain evidence="2">UBA8876</strain>
    </source>
</reference>
<proteinExistence type="predicted"/>
<dbReference type="Proteomes" id="UP000600774">
    <property type="component" value="Unassembled WGS sequence"/>
</dbReference>